<dbReference type="InterPro" id="IPR013762">
    <property type="entry name" value="Integrase-like_cat_sf"/>
</dbReference>
<dbReference type="GO" id="GO:0015074">
    <property type="term" value="P:DNA integration"/>
    <property type="evidence" value="ECO:0007669"/>
    <property type="project" value="InterPro"/>
</dbReference>
<dbReference type="GO" id="GO:0006310">
    <property type="term" value="P:DNA recombination"/>
    <property type="evidence" value="ECO:0007669"/>
    <property type="project" value="UniProtKB-KW"/>
</dbReference>
<proteinExistence type="predicted"/>
<name>A0A6J8BML5_MYTCO</name>
<dbReference type="OrthoDB" id="6098824at2759"/>
<dbReference type="PANTHER" id="PTHR21446:SF12">
    <property type="entry name" value="POTASSIUM CHANNEL TETRAMERIZATION DOMAIN CONTAINING 1"/>
    <property type="match status" value="1"/>
</dbReference>
<feature type="domain" description="Tyr recombinase" evidence="2">
    <location>
        <begin position="110"/>
        <end position="177"/>
    </location>
</feature>
<accession>A0A6J8BML5</accession>
<dbReference type="SUPFAM" id="SSF56349">
    <property type="entry name" value="DNA breaking-rejoining enzymes"/>
    <property type="match status" value="1"/>
</dbReference>
<dbReference type="PANTHER" id="PTHR21446">
    <property type="entry name" value="DUF3504 DOMAIN-CONTAINING PROTEIN"/>
    <property type="match status" value="1"/>
</dbReference>
<evidence type="ECO:0000259" key="2">
    <source>
        <dbReference type="Pfam" id="PF00589"/>
    </source>
</evidence>
<evidence type="ECO:0000256" key="1">
    <source>
        <dbReference type="ARBA" id="ARBA00023172"/>
    </source>
</evidence>
<evidence type="ECO:0000313" key="4">
    <source>
        <dbReference type="Proteomes" id="UP000507470"/>
    </source>
</evidence>
<dbReference type="InterPro" id="IPR002104">
    <property type="entry name" value="Integrase_catalytic"/>
</dbReference>
<dbReference type="GO" id="GO:0003677">
    <property type="term" value="F:DNA binding"/>
    <property type="evidence" value="ECO:0007669"/>
    <property type="project" value="InterPro"/>
</dbReference>
<dbReference type="Pfam" id="PF00589">
    <property type="entry name" value="Phage_integrase"/>
    <property type="match status" value="1"/>
</dbReference>
<reference evidence="3 4" key="1">
    <citation type="submission" date="2020-06" db="EMBL/GenBank/DDBJ databases">
        <authorList>
            <person name="Li R."/>
            <person name="Bekaert M."/>
        </authorList>
    </citation>
    <scope>NUCLEOTIDE SEQUENCE [LARGE SCALE GENOMIC DNA]</scope>
    <source>
        <strain evidence="4">wild</strain>
    </source>
</reference>
<sequence>MLQRTMFFYSAKLFGLRACDEHHDLQCSQFVVGDENGTPFVQFIGGQSKTFKGGLVHMNITNKNIKHYCKPGERCIADFFKVHLDALANDGNFYRRPLKGIPGTPIRYGNQPLGINKLKSFMKVICTKAGLSGYFTNHSCKRTCATQLYNAGVDEQEIMARTGHRSQAGVRKYKRTSAEISATVSRILDPPCSSTSIEDSAESFVAPQKKFRTDGMEEDISDKRCENYNSGQFFH</sequence>
<evidence type="ECO:0000313" key="3">
    <source>
        <dbReference type="EMBL" id="CAC5385195.1"/>
    </source>
</evidence>
<dbReference type="EMBL" id="CACVKT020003691">
    <property type="protein sequence ID" value="CAC5385195.1"/>
    <property type="molecule type" value="Genomic_DNA"/>
</dbReference>
<dbReference type="InterPro" id="IPR011010">
    <property type="entry name" value="DNA_brk_join_enz"/>
</dbReference>
<dbReference type="Gene3D" id="1.10.443.10">
    <property type="entry name" value="Intergrase catalytic core"/>
    <property type="match status" value="1"/>
</dbReference>
<dbReference type="AlphaFoldDB" id="A0A6J8BML5"/>
<protein>
    <recommendedName>
        <fullName evidence="2">Tyr recombinase domain-containing protein</fullName>
    </recommendedName>
</protein>
<keyword evidence="1" id="KW-0233">DNA recombination</keyword>
<dbReference type="Proteomes" id="UP000507470">
    <property type="component" value="Unassembled WGS sequence"/>
</dbReference>
<keyword evidence="4" id="KW-1185">Reference proteome</keyword>
<organism evidence="3 4">
    <name type="scientific">Mytilus coruscus</name>
    <name type="common">Sea mussel</name>
    <dbReference type="NCBI Taxonomy" id="42192"/>
    <lineage>
        <taxon>Eukaryota</taxon>
        <taxon>Metazoa</taxon>
        <taxon>Spiralia</taxon>
        <taxon>Lophotrochozoa</taxon>
        <taxon>Mollusca</taxon>
        <taxon>Bivalvia</taxon>
        <taxon>Autobranchia</taxon>
        <taxon>Pteriomorphia</taxon>
        <taxon>Mytilida</taxon>
        <taxon>Mytiloidea</taxon>
        <taxon>Mytilidae</taxon>
        <taxon>Mytilinae</taxon>
        <taxon>Mytilus</taxon>
    </lineage>
</organism>
<dbReference type="InterPro" id="IPR052787">
    <property type="entry name" value="MAVS"/>
</dbReference>
<gene>
    <name evidence="3" type="ORF">MCOR_20764</name>
</gene>